<proteinExistence type="predicted"/>
<reference evidence="1 2" key="1">
    <citation type="submission" date="2018-07" db="EMBL/GenBank/DDBJ databases">
        <title>New species, Clostridium PI-S10-A1B.</title>
        <authorList>
            <person name="Krishna G."/>
            <person name="Summeta K."/>
            <person name="Shikha S."/>
            <person name="Prabhu P.B."/>
            <person name="Suresh K."/>
        </authorList>
    </citation>
    <scope>NUCLEOTIDE SEQUENCE [LARGE SCALE GENOMIC DNA]</scope>
    <source>
        <strain evidence="1 2">PI-S10-A1B</strain>
    </source>
</reference>
<evidence type="ECO:0000313" key="1">
    <source>
        <dbReference type="EMBL" id="RFZ78715.1"/>
    </source>
</evidence>
<protein>
    <submittedName>
        <fullName evidence="1">Ethanolamine utilization protein EutA</fullName>
    </submittedName>
</protein>
<dbReference type="PIRSF" id="PIRSF012293">
    <property type="entry name" value="EutA"/>
    <property type="match status" value="1"/>
</dbReference>
<name>A0A3E2NCJ6_9FIRM</name>
<dbReference type="InterPro" id="IPR009377">
    <property type="entry name" value="EutA"/>
</dbReference>
<evidence type="ECO:0000313" key="2">
    <source>
        <dbReference type="Proteomes" id="UP000260680"/>
    </source>
</evidence>
<dbReference type="EMBL" id="QOHO01000031">
    <property type="protein sequence ID" value="RFZ78715.1"/>
    <property type="molecule type" value="Genomic_DNA"/>
</dbReference>
<accession>A0A3E2NCJ6</accession>
<dbReference type="OrthoDB" id="1542at2"/>
<dbReference type="SUPFAM" id="SSF53067">
    <property type="entry name" value="Actin-like ATPase domain"/>
    <property type="match status" value="1"/>
</dbReference>
<dbReference type="Pfam" id="PF06277">
    <property type="entry name" value="EutA"/>
    <property type="match status" value="1"/>
</dbReference>
<gene>
    <name evidence="1" type="ORF">DS742_11430</name>
</gene>
<dbReference type="AlphaFoldDB" id="A0A3E2NCJ6"/>
<dbReference type="Proteomes" id="UP000260680">
    <property type="component" value="Unassembled WGS sequence"/>
</dbReference>
<organism evidence="1 2">
    <name type="scientific">Lacrimispora amygdalina</name>
    <dbReference type="NCBI Taxonomy" id="253257"/>
    <lineage>
        <taxon>Bacteria</taxon>
        <taxon>Bacillati</taxon>
        <taxon>Bacillota</taxon>
        <taxon>Clostridia</taxon>
        <taxon>Lachnospirales</taxon>
        <taxon>Lachnospiraceae</taxon>
        <taxon>Lacrimispora</taxon>
    </lineage>
</organism>
<comment type="caution">
    <text evidence="1">The sequence shown here is derived from an EMBL/GenBank/DDBJ whole genome shotgun (WGS) entry which is preliminary data.</text>
</comment>
<dbReference type="InterPro" id="IPR043129">
    <property type="entry name" value="ATPase_NBD"/>
</dbReference>
<sequence length="500" mass="54704">MNFIRGQKDEDVSCWKFPSSFLFALSFLKLPEGGIWLYSIGVDIGTSTTEIIISNIKISTRLGPSLLPATEIDETEVVYRSPVIFTPFVSKDIIDFEQIRERVKEAFKESGIGKEKIETGAVIITGETARKDNARQVNIWLSEYLGDFVVATAGPKLESVLAGKGAGISGESKKRSKKIINLDIGGGTLNAAVFDSGDCTDSFAMDIGGRLIRLDGSHNVTYISERILHILEKNQISIRQGESADIEVLERFCGYLADCCLQALGLREMSEDTLPLYITDFTVPEDIDFISVSGGVGEYVGSLNESAHQEQWFQYGDIGPLLGYKLTQALSPFRSRLIIPEEKINATVIGAGSHSLSVSGSTVGVDESILPIRNIPIVKCPAAFDQWEDVFRSTRPLMELYEEDVLAVSIEGRKSPGYGELKILAGQIARLYEGLKSPVIVLLKEDFAKALSQMIRIHTSCGKPVICLDQLTIENGDYIDIGSPVGSAVPVIIKTLVYQS</sequence>